<proteinExistence type="predicted"/>
<evidence type="ECO:0000313" key="2">
    <source>
        <dbReference type="Proteomes" id="UP001164250"/>
    </source>
</evidence>
<comment type="caution">
    <text evidence="1">The sequence shown here is derived from an EMBL/GenBank/DDBJ whole genome shotgun (WGS) entry which is preliminary data.</text>
</comment>
<dbReference type="Proteomes" id="UP001164250">
    <property type="component" value="Chromosome 2"/>
</dbReference>
<accession>A0ACC1BXP0</accession>
<gene>
    <name evidence="1" type="ORF">Patl1_19317</name>
</gene>
<protein>
    <submittedName>
        <fullName evidence="1">Uncharacterized protein</fullName>
    </submittedName>
</protein>
<reference evidence="2" key="1">
    <citation type="journal article" date="2023" name="G3 (Bethesda)">
        <title>Genome assembly and association tests identify interacting loci associated with vigor, precocity, and sex in interspecific pistachio rootstocks.</title>
        <authorList>
            <person name="Palmer W."/>
            <person name="Jacygrad E."/>
            <person name="Sagayaradj S."/>
            <person name="Cavanaugh K."/>
            <person name="Han R."/>
            <person name="Bertier L."/>
            <person name="Beede B."/>
            <person name="Kafkas S."/>
            <person name="Golino D."/>
            <person name="Preece J."/>
            <person name="Michelmore R."/>
        </authorList>
    </citation>
    <scope>NUCLEOTIDE SEQUENCE [LARGE SCALE GENOMIC DNA]</scope>
</reference>
<organism evidence="1 2">
    <name type="scientific">Pistacia atlantica</name>
    <dbReference type="NCBI Taxonomy" id="434234"/>
    <lineage>
        <taxon>Eukaryota</taxon>
        <taxon>Viridiplantae</taxon>
        <taxon>Streptophyta</taxon>
        <taxon>Embryophyta</taxon>
        <taxon>Tracheophyta</taxon>
        <taxon>Spermatophyta</taxon>
        <taxon>Magnoliopsida</taxon>
        <taxon>eudicotyledons</taxon>
        <taxon>Gunneridae</taxon>
        <taxon>Pentapetalae</taxon>
        <taxon>rosids</taxon>
        <taxon>malvids</taxon>
        <taxon>Sapindales</taxon>
        <taxon>Anacardiaceae</taxon>
        <taxon>Pistacia</taxon>
    </lineage>
</organism>
<name>A0ACC1BXP0_9ROSI</name>
<keyword evidence="2" id="KW-1185">Reference proteome</keyword>
<evidence type="ECO:0000313" key="1">
    <source>
        <dbReference type="EMBL" id="KAJ0104650.1"/>
    </source>
</evidence>
<sequence>MVSSEATRKALEALTLLHHPSLTQSLKAFASLSQLKQAHAHLIIAGLTPNLFTTTRLLACAALSPSAHNLSYAAAIFQHFPNPSFFMYNTMLRAFSQHPNWYNVCFQYYKRLLFNGLFPDKFTLPFVVRACWLSCMRGLGQQLHSHVLKSGVGCDVFVVNHVLNMYLVFGELDYARKVFEESLGIVDVVSWTSLISGCWNLGEIELAKWYFDVMPCKNVVSWNVMITGLARVGRVCEARKVFDEMPERDVASWSAMVSGYSQCRMGVEALRVFRDMVEAMVVPNLPALVSAVSACAQSNNVNQERDVLEVHKATSVLKMDKLETIINPQASERCCRI</sequence>
<dbReference type="EMBL" id="CM047898">
    <property type="protein sequence ID" value="KAJ0104650.1"/>
    <property type="molecule type" value="Genomic_DNA"/>
</dbReference>